<dbReference type="InterPro" id="IPR016181">
    <property type="entry name" value="Acyl_CoA_acyltransferase"/>
</dbReference>
<evidence type="ECO:0000259" key="1">
    <source>
        <dbReference type="PROSITE" id="PS51186"/>
    </source>
</evidence>
<dbReference type="Gene3D" id="3.40.630.30">
    <property type="match status" value="1"/>
</dbReference>
<reference evidence="2" key="2">
    <citation type="submission" date="2021-04" db="EMBL/GenBank/DDBJ databases">
        <authorList>
            <person name="Gilroy R."/>
        </authorList>
    </citation>
    <scope>NUCLEOTIDE SEQUENCE</scope>
    <source>
        <strain evidence="2">ChiHjej12B11-9195</strain>
    </source>
</reference>
<dbReference type="InterPro" id="IPR000182">
    <property type="entry name" value="GNAT_dom"/>
</dbReference>
<dbReference type="EMBL" id="DXCN01000012">
    <property type="protein sequence ID" value="HIY94286.1"/>
    <property type="molecule type" value="Genomic_DNA"/>
</dbReference>
<comment type="caution">
    <text evidence="2">The sequence shown here is derived from an EMBL/GenBank/DDBJ whole genome shotgun (WGS) entry which is preliminary data.</text>
</comment>
<evidence type="ECO:0000313" key="2">
    <source>
        <dbReference type="EMBL" id="HIY94286.1"/>
    </source>
</evidence>
<dbReference type="Proteomes" id="UP000824134">
    <property type="component" value="Unassembled WGS sequence"/>
</dbReference>
<accession>A0A9D1ZRV6</accession>
<gene>
    <name evidence="2" type="ORF">H9821_01275</name>
</gene>
<dbReference type="SUPFAM" id="SSF55729">
    <property type="entry name" value="Acyl-CoA N-acyltransferases (Nat)"/>
    <property type="match status" value="1"/>
</dbReference>
<dbReference type="PROSITE" id="PS51186">
    <property type="entry name" value="GNAT"/>
    <property type="match status" value="1"/>
</dbReference>
<evidence type="ECO:0000313" key="3">
    <source>
        <dbReference type="Proteomes" id="UP000824134"/>
    </source>
</evidence>
<feature type="domain" description="N-acetyltransferase" evidence="1">
    <location>
        <begin position="4"/>
        <end position="154"/>
    </location>
</feature>
<protein>
    <submittedName>
        <fullName evidence="2">N-acetyltransferase</fullName>
    </submittedName>
</protein>
<sequence>MHTHALSPETPADTAEIRDLLLATFETSYEADLVDALRDNPNAWEPGISLTARDTVTGALVGYVLISRCWVGSWPAYALAPLAVHPDYQGRGVGTALAGEALARAAASAQVSNAPTSLLVLGEPAYYSRFGFEGAARHGVRAVIDGIEPAALAEALQLVNLTPDYPPISGEVTWPAEYDLDQGDDL</sequence>
<dbReference type="CDD" id="cd04301">
    <property type="entry name" value="NAT_SF"/>
    <property type="match status" value="1"/>
</dbReference>
<dbReference type="Pfam" id="PF00583">
    <property type="entry name" value="Acetyltransf_1"/>
    <property type="match status" value="1"/>
</dbReference>
<organism evidence="2 3">
    <name type="scientific">Candidatus Rothia avicola</name>
    <dbReference type="NCBI Taxonomy" id="2840478"/>
    <lineage>
        <taxon>Bacteria</taxon>
        <taxon>Bacillati</taxon>
        <taxon>Actinomycetota</taxon>
        <taxon>Actinomycetes</taxon>
        <taxon>Micrococcales</taxon>
        <taxon>Micrococcaceae</taxon>
        <taxon>Rothia</taxon>
    </lineage>
</organism>
<reference evidence="2" key="1">
    <citation type="journal article" date="2021" name="PeerJ">
        <title>Extensive microbial diversity within the chicken gut microbiome revealed by metagenomics and culture.</title>
        <authorList>
            <person name="Gilroy R."/>
            <person name="Ravi A."/>
            <person name="Getino M."/>
            <person name="Pursley I."/>
            <person name="Horton D.L."/>
            <person name="Alikhan N.F."/>
            <person name="Baker D."/>
            <person name="Gharbi K."/>
            <person name="Hall N."/>
            <person name="Watson M."/>
            <person name="Adriaenssens E.M."/>
            <person name="Foster-Nyarko E."/>
            <person name="Jarju S."/>
            <person name="Secka A."/>
            <person name="Antonio M."/>
            <person name="Oren A."/>
            <person name="Chaudhuri R.R."/>
            <person name="La Ragione R."/>
            <person name="Hildebrand F."/>
            <person name="Pallen M.J."/>
        </authorList>
    </citation>
    <scope>NUCLEOTIDE SEQUENCE</scope>
    <source>
        <strain evidence="2">ChiHjej12B11-9195</strain>
    </source>
</reference>
<name>A0A9D1ZRV6_9MICC</name>
<dbReference type="AlphaFoldDB" id="A0A9D1ZRV6"/>
<proteinExistence type="predicted"/>
<dbReference type="GO" id="GO:0016747">
    <property type="term" value="F:acyltransferase activity, transferring groups other than amino-acyl groups"/>
    <property type="evidence" value="ECO:0007669"/>
    <property type="project" value="InterPro"/>
</dbReference>